<feature type="domain" description="Peptidase M4 C-terminal" evidence="15">
    <location>
        <begin position="390"/>
        <end position="550"/>
    </location>
</feature>
<reference evidence="17 18" key="1">
    <citation type="submission" date="2017-01" db="EMBL/GenBank/DDBJ databases">
        <title>Bacillus cereus isolates.</title>
        <authorList>
            <person name="Beno S.M."/>
        </authorList>
    </citation>
    <scope>NUCLEOTIDE SEQUENCE [LARGE SCALE GENOMIC DNA]</scope>
    <source>
        <strain evidence="17 18">FSL H8-0485</strain>
    </source>
</reference>
<evidence type="ECO:0000256" key="1">
    <source>
        <dbReference type="ARBA" id="ARBA00001947"/>
    </source>
</evidence>
<evidence type="ECO:0000256" key="13">
    <source>
        <dbReference type="RuleBase" id="RU366073"/>
    </source>
</evidence>
<dbReference type="AlphaFoldDB" id="A0A1S9TIY9"/>
<evidence type="ECO:0000256" key="5">
    <source>
        <dbReference type="ARBA" id="ARBA00022670"/>
    </source>
</evidence>
<comment type="caution">
    <text evidence="17">The sequence shown here is derived from an EMBL/GenBank/DDBJ whole genome shotgun (WGS) entry which is preliminary data.</text>
</comment>
<evidence type="ECO:0000256" key="3">
    <source>
        <dbReference type="ARBA" id="ARBA00009388"/>
    </source>
</evidence>
<dbReference type="Pfam" id="PF01447">
    <property type="entry name" value="Peptidase_M4"/>
    <property type="match status" value="1"/>
</dbReference>
<keyword evidence="5 13" id="KW-0645">Protease</keyword>
<organism evidence="17 18">
    <name type="scientific">Bacillus cereus</name>
    <dbReference type="NCBI Taxonomy" id="1396"/>
    <lineage>
        <taxon>Bacteria</taxon>
        <taxon>Bacillati</taxon>
        <taxon>Bacillota</taxon>
        <taxon>Bacilli</taxon>
        <taxon>Bacillales</taxon>
        <taxon>Bacillaceae</taxon>
        <taxon>Bacillus</taxon>
        <taxon>Bacillus cereus group</taxon>
    </lineage>
</organism>
<dbReference type="Pfam" id="PF02868">
    <property type="entry name" value="Peptidase_M4_C"/>
    <property type="match status" value="1"/>
</dbReference>
<evidence type="ECO:0000256" key="4">
    <source>
        <dbReference type="ARBA" id="ARBA00022525"/>
    </source>
</evidence>
<evidence type="ECO:0000256" key="8">
    <source>
        <dbReference type="ARBA" id="ARBA00022801"/>
    </source>
</evidence>
<feature type="chain" id="PRO_5039753238" description="Neutral metalloproteinase" evidence="13">
    <location>
        <begin position="24"/>
        <end position="551"/>
    </location>
</feature>
<sequence length="551" mass="60634">MKKRTGFAAVLAVSSLISTLSSPITTSAEESTNILSAKKMDEKLGVTEFISGNLSSPSTESYRDIVFDYINQQKYNLGSETAENSFNITKVENDSLGTTVVRLQQIFKGVPVWGSTQVAHINKDGVLNVFSGSVIPDIPQNLRNQEQRLSSEEAVSIAINNASLQSNPNVKHQASLVIYAREDIVRYAYNIHLSTFNSKPENHDFFIDATDGTVLNHVELLRGLQEAKEIKGEIRKGIGNDSFGYKQRLNLIEENGIKYLVDKTRGQGIYTYDAQNLGDDENESLLPGMLFNSTDGKFVNQKDQAAVDAHVYAGKVYDYYKKVHDRDSYDGKGAKLVSSVHFGENYANAFWSPEQGQMVYGDGNGTTRAYSAAVDVVGHELTHAVIENTSNLIYENESGALNESISDVFGTLIEFYNGKNPNYLVGENLYFESGRAIRSMSDPTTLGDPDHYSKRYTGNHQSLLVHTNSSIVNKAAYLIAEGGTHYGIKVKGIGKDKMGKIFYRANTYYLTESASFSQAKQSLIQAASDLYGAKSKAVLTVNDAFNAVGIQ</sequence>
<keyword evidence="4 13" id="KW-0964">Secreted</keyword>
<dbReference type="CDD" id="cd09597">
    <property type="entry name" value="M4_TLP"/>
    <property type="match status" value="1"/>
</dbReference>
<dbReference type="GO" id="GO:0046872">
    <property type="term" value="F:metal ion binding"/>
    <property type="evidence" value="ECO:0007669"/>
    <property type="project" value="UniProtKB-UniRule"/>
</dbReference>
<dbReference type="InterPro" id="IPR027268">
    <property type="entry name" value="Peptidase_M4/M1_CTD_sf"/>
</dbReference>
<feature type="active site" description="Proton donor" evidence="12">
    <location>
        <position position="466"/>
    </location>
</feature>
<dbReference type="Proteomes" id="UP000190906">
    <property type="component" value="Unassembled WGS sequence"/>
</dbReference>
<dbReference type="InterPro" id="IPR050728">
    <property type="entry name" value="Zinc_Metalloprotease_M4"/>
</dbReference>
<dbReference type="InterPro" id="IPR023612">
    <property type="entry name" value="Peptidase_M4"/>
</dbReference>
<evidence type="ECO:0000259" key="15">
    <source>
        <dbReference type="Pfam" id="PF02868"/>
    </source>
</evidence>
<dbReference type="EC" id="3.4.24.-" evidence="13"/>
<keyword evidence="8 13" id="KW-0378">Hydrolase</keyword>
<dbReference type="GO" id="GO:0004222">
    <property type="term" value="F:metalloendopeptidase activity"/>
    <property type="evidence" value="ECO:0007669"/>
    <property type="project" value="UniProtKB-UniRule"/>
</dbReference>
<evidence type="ECO:0000256" key="9">
    <source>
        <dbReference type="ARBA" id="ARBA00022833"/>
    </source>
</evidence>
<evidence type="ECO:0000256" key="11">
    <source>
        <dbReference type="ARBA" id="ARBA00023049"/>
    </source>
</evidence>
<keyword evidence="9 13" id="KW-0862">Zinc</keyword>
<evidence type="ECO:0000313" key="18">
    <source>
        <dbReference type="Proteomes" id="UP000190906"/>
    </source>
</evidence>
<keyword evidence="11 13" id="KW-0482">Metalloprotease</keyword>
<dbReference type="RefSeq" id="WP_078205375.1">
    <property type="nucleotide sequence ID" value="NZ_MUAJ01000034.1"/>
</dbReference>
<proteinExistence type="inferred from homology"/>
<feature type="active site" evidence="12">
    <location>
        <position position="380"/>
    </location>
</feature>
<dbReference type="GO" id="GO:0006508">
    <property type="term" value="P:proteolysis"/>
    <property type="evidence" value="ECO:0007669"/>
    <property type="project" value="UniProtKB-KW"/>
</dbReference>
<dbReference type="Gene3D" id="3.10.170.10">
    <property type="match status" value="1"/>
</dbReference>
<dbReference type="EMBL" id="MUAJ01000034">
    <property type="protein sequence ID" value="OOR09996.1"/>
    <property type="molecule type" value="Genomic_DNA"/>
</dbReference>
<comment type="cofactor">
    <cofactor evidence="1 13">
        <name>Zn(2+)</name>
        <dbReference type="ChEBI" id="CHEBI:29105"/>
    </cofactor>
</comment>
<evidence type="ECO:0000256" key="2">
    <source>
        <dbReference type="ARBA" id="ARBA00004613"/>
    </source>
</evidence>
<gene>
    <name evidence="17" type="ORF">BW897_24880</name>
</gene>
<dbReference type="InterPro" id="IPR011096">
    <property type="entry name" value="FTP_domain"/>
</dbReference>
<comment type="function">
    <text evidence="13">Extracellular zinc metalloprotease.</text>
</comment>
<dbReference type="PANTHER" id="PTHR33794:SF3">
    <property type="entry name" value="NEUTRAL PROTEASE B"/>
    <property type="match status" value="1"/>
</dbReference>
<feature type="domain" description="FTP" evidence="16">
    <location>
        <begin position="85"/>
        <end position="134"/>
    </location>
</feature>
<dbReference type="FunFam" id="1.10.390.10:FF:000012">
    <property type="entry name" value="Thermolysin"/>
    <property type="match status" value="1"/>
</dbReference>
<feature type="signal peptide" evidence="13">
    <location>
        <begin position="1"/>
        <end position="23"/>
    </location>
</feature>
<evidence type="ECO:0000259" key="14">
    <source>
        <dbReference type="Pfam" id="PF01447"/>
    </source>
</evidence>
<dbReference type="GO" id="GO:0005576">
    <property type="term" value="C:extracellular region"/>
    <property type="evidence" value="ECO:0007669"/>
    <property type="project" value="UniProtKB-SubCell"/>
</dbReference>
<keyword evidence="10" id="KW-0106">Calcium</keyword>
<dbReference type="InterPro" id="IPR001570">
    <property type="entry name" value="Peptidase_M4_C_domain"/>
</dbReference>
<protein>
    <recommendedName>
        <fullName evidence="13">Neutral metalloproteinase</fullName>
        <ecNumber evidence="13">3.4.24.-</ecNumber>
    </recommendedName>
</protein>
<evidence type="ECO:0000256" key="7">
    <source>
        <dbReference type="ARBA" id="ARBA00022729"/>
    </source>
</evidence>
<dbReference type="PANTHER" id="PTHR33794">
    <property type="entry name" value="BACILLOLYSIN"/>
    <property type="match status" value="1"/>
</dbReference>
<evidence type="ECO:0000256" key="6">
    <source>
        <dbReference type="ARBA" id="ARBA00022723"/>
    </source>
</evidence>
<comment type="similarity">
    <text evidence="3 13">Belongs to the peptidase M4 family.</text>
</comment>
<keyword evidence="7 13" id="KW-0732">Signal</keyword>
<feature type="domain" description="Peptidase M4" evidence="14">
    <location>
        <begin position="237"/>
        <end position="387"/>
    </location>
</feature>
<evidence type="ECO:0000313" key="17">
    <source>
        <dbReference type="EMBL" id="OOR09996.1"/>
    </source>
</evidence>
<dbReference type="Gene3D" id="1.10.390.10">
    <property type="entry name" value="Neutral Protease Domain 2"/>
    <property type="match status" value="1"/>
</dbReference>
<evidence type="ECO:0000256" key="12">
    <source>
        <dbReference type="PIRSR" id="PIRSR623612-1"/>
    </source>
</evidence>
<comment type="subcellular location">
    <subcellularLocation>
        <location evidence="2 13">Secreted</location>
    </subcellularLocation>
</comment>
<dbReference type="InterPro" id="IPR013856">
    <property type="entry name" value="Peptidase_M4_domain"/>
</dbReference>
<dbReference type="SUPFAM" id="SSF55486">
    <property type="entry name" value="Metalloproteases ('zincins'), catalytic domain"/>
    <property type="match status" value="1"/>
</dbReference>
<evidence type="ECO:0000259" key="16">
    <source>
        <dbReference type="Pfam" id="PF07504"/>
    </source>
</evidence>
<dbReference type="PRINTS" id="PR00730">
    <property type="entry name" value="THERMOLYSIN"/>
</dbReference>
<evidence type="ECO:0000256" key="10">
    <source>
        <dbReference type="ARBA" id="ARBA00022837"/>
    </source>
</evidence>
<dbReference type="Gene3D" id="3.10.450.40">
    <property type="match status" value="1"/>
</dbReference>
<dbReference type="Gene3D" id="3.10.450.490">
    <property type="match status" value="1"/>
</dbReference>
<accession>A0A1S9TIY9</accession>
<name>A0A1S9TIY9_BACCE</name>
<keyword evidence="6" id="KW-0479">Metal-binding</keyword>
<dbReference type="Pfam" id="PF07504">
    <property type="entry name" value="FTP"/>
    <property type="match status" value="1"/>
</dbReference>